<sequence>MLSENLLEILRCPESNAKLVLFKDYLISTDPNSRRSYPIIDGTPILLIEKSQILDIEVWKKIVSSYSD</sequence>
<comment type="caution">
    <text evidence="1">The sequence shown here is derived from an EMBL/GenBank/DDBJ whole genome shotgun (WGS) entry which is preliminary data.</text>
</comment>
<gene>
    <name evidence="1" type="ORF">ENS56_06220</name>
</gene>
<accession>A0A832DGK1</accession>
<organism evidence="1">
    <name type="scientific">Ignavibacterium album</name>
    <dbReference type="NCBI Taxonomy" id="591197"/>
    <lineage>
        <taxon>Bacteria</taxon>
        <taxon>Pseudomonadati</taxon>
        <taxon>Ignavibacteriota</taxon>
        <taxon>Ignavibacteria</taxon>
        <taxon>Ignavibacteriales</taxon>
        <taxon>Ignavibacteriaceae</taxon>
        <taxon>Ignavibacterium</taxon>
    </lineage>
</organism>
<dbReference type="AlphaFoldDB" id="A0A832DGK1"/>
<dbReference type="EMBL" id="DSVI01000007">
    <property type="protein sequence ID" value="HGT47610.1"/>
    <property type="molecule type" value="Genomic_DNA"/>
</dbReference>
<reference evidence="1" key="1">
    <citation type="journal article" date="2020" name="mSystems">
        <title>Genome- and Community-Level Interaction Insights into Carbon Utilization and Element Cycling Functions of Hydrothermarchaeota in Hydrothermal Sediment.</title>
        <authorList>
            <person name="Zhou Z."/>
            <person name="Liu Y."/>
            <person name="Xu W."/>
            <person name="Pan J."/>
            <person name="Luo Z.H."/>
            <person name="Li M."/>
        </authorList>
    </citation>
    <scope>NUCLEOTIDE SEQUENCE [LARGE SCALE GENOMIC DNA]</scope>
    <source>
        <strain evidence="1">SpSt-500</strain>
    </source>
</reference>
<proteinExistence type="predicted"/>
<name>A0A832DGK1_9BACT</name>
<evidence type="ECO:0000313" key="1">
    <source>
        <dbReference type="EMBL" id="HGT47610.1"/>
    </source>
</evidence>
<dbReference type="Gene3D" id="2.20.25.10">
    <property type="match status" value="1"/>
</dbReference>
<protein>
    <submittedName>
        <fullName evidence="1">Uncharacterized protein</fullName>
    </submittedName>
</protein>
<dbReference type="SUPFAM" id="SSF158997">
    <property type="entry name" value="Trm112p-like"/>
    <property type="match status" value="1"/>
</dbReference>